<evidence type="ECO:0000259" key="9">
    <source>
        <dbReference type="Pfam" id="PF02108"/>
    </source>
</evidence>
<keyword evidence="6" id="KW-0653">Protein transport</keyword>
<evidence type="ECO:0000256" key="7">
    <source>
        <dbReference type="ARBA" id="ARBA00023225"/>
    </source>
</evidence>
<keyword evidence="10" id="KW-0966">Cell projection</keyword>
<evidence type="ECO:0000256" key="4">
    <source>
        <dbReference type="ARBA" id="ARBA00022448"/>
    </source>
</evidence>
<dbReference type="RefSeq" id="WP_306994192.1">
    <property type="nucleotide sequence ID" value="NZ_JAUTBB010000001.1"/>
</dbReference>
<protein>
    <recommendedName>
        <fullName evidence="3">Flagellar assembly protein FliH</fullName>
    </recommendedName>
</protein>
<dbReference type="InterPro" id="IPR018035">
    <property type="entry name" value="Flagellar_FliH/T3SS_HrpE"/>
</dbReference>
<comment type="similarity">
    <text evidence="2">Belongs to the FliH family.</text>
</comment>
<proteinExistence type="inferred from homology"/>
<dbReference type="AlphaFoldDB" id="A0AAW8GGC6"/>
<evidence type="ECO:0000256" key="3">
    <source>
        <dbReference type="ARBA" id="ARBA00016507"/>
    </source>
</evidence>
<evidence type="ECO:0000313" key="11">
    <source>
        <dbReference type="Proteomes" id="UP001234354"/>
    </source>
</evidence>
<feature type="coiled-coil region" evidence="8">
    <location>
        <begin position="42"/>
        <end position="77"/>
    </location>
</feature>
<dbReference type="GO" id="GO:0044781">
    <property type="term" value="P:bacterial-type flagellum organization"/>
    <property type="evidence" value="ECO:0007669"/>
    <property type="project" value="UniProtKB-KW"/>
</dbReference>
<evidence type="ECO:0000256" key="2">
    <source>
        <dbReference type="ARBA" id="ARBA00006602"/>
    </source>
</evidence>
<dbReference type="EMBL" id="JAUTBB010000001">
    <property type="protein sequence ID" value="MDQ1120668.1"/>
    <property type="molecule type" value="Genomic_DNA"/>
</dbReference>
<keyword evidence="5" id="KW-1005">Bacterial flagellum biogenesis</keyword>
<dbReference type="PANTHER" id="PTHR34982:SF1">
    <property type="entry name" value="FLAGELLAR ASSEMBLY PROTEIN FLIH"/>
    <property type="match status" value="1"/>
</dbReference>
<keyword evidence="10" id="KW-0282">Flagellum</keyword>
<gene>
    <name evidence="10" type="ORF">QE383_002976</name>
</gene>
<keyword evidence="4" id="KW-0813">Transport</keyword>
<dbReference type="GO" id="GO:0015031">
    <property type="term" value="P:protein transport"/>
    <property type="evidence" value="ECO:0007669"/>
    <property type="project" value="UniProtKB-KW"/>
</dbReference>
<keyword evidence="7" id="KW-1006">Bacterial flagellum protein export</keyword>
<dbReference type="Pfam" id="PF02108">
    <property type="entry name" value="FliH"/>
    <property type="match status" value="1"/>
</dbReference>
<feature type="domain" description="Flagellar assembly protein FliH/Type III secretion system HrpE" evidence="9">
    <location>
        <begin position="153"/>
        <end position="199"/>
    </location>
</feature>
<accession>A0AAW8GGC6</accession>
<keyword evidence="8" id="KW-0175">Coiled coil</keyword>
<evidence type="ECO:0000256" key="8">
    <source>
        <dbReference type="SAM" id="Coils"/>
    </source>
</evidence>
<evidence type="ECO:0000256" key="1">
    <source>
        <dbReference type="ARBA" id="ARBA00003041"/>
    </source>
</evidence>
<reference evidence="10" key="1">
    <citation type="submission" date="2023-07" db="EMBL/GenBank/DDBJ databases">
        <title>Functional and genomic diversity of the sorghum phyllosphere microbiome.</title>
        <authorList>
            <person name="Shade A."/>
        </authorList>
    </citation>
    <scope>NUCLEOTIDE SEQUENCE</scope>
    <source>
        <strain evidence="10">SORGH_AS_0908</strain>
    </source>
</reference>
<dbReference type="Proteomes" id="UP001234354">
    <property type="component" value="Unassembled WGS sequence"/>
</dbReference>
<comment type="caution">
    <text evidence="10">The sequence shown here is derived from an EMBL/GenBank/DDBJ whole genome shotgun (WGS) entry which is preliminary data.</text>
</comment>
<evidence type="ECO:0000313" key="10">
    <source>
        <dbReference type="EMBL" id="MDQ1120668.1"/>
    </source>
</evidence>
<dbReference type="GO" id="GO:0005829">
    <property type="term" value="C:cytosol"/>
    <property type="evidence" value="ECO:0007669"/>
    <property type="project" value="TreeGrafter"/>
</dbReference>
<dbReference type="SUPFAM" id="SSF90257">
    <property type="entry name" value="Myosin rod fragments"/>
    <property type="match status" value="1"/>
</dbReference>
<dbReference type="PANTHER" id="PTHR34982">
    <property type="entry name" value="YOP PROTEINS TRANSLOCATION PROTEIN L"/>
    <property type="match status" value="1"/>
</dbReference>
<keyword evidence="10" id="KW-0969">Cilium</keyword>
<organism evidence="10 11">
    <name type="scientific">Pseudoxanthomonas winnipegensis</name>
    <dbReference type="NCBI Taxonomy" id="2480810"/>
    <lineage>
        <taxon>Bacteria</taxon>
        <taxon>Pseudomonadati</taxon>
        <taxon>Pseudomonadota</taxon>
        <taxon>Gammaproteobacteria</taxon>
        <taxon>Lysobacterales</taxon>
        <taxon>Lysobacteraceae</taxon>
        <taxon>Pseudoxanthomonas</taxon>
    </lineage>
</organism>
<evidence type="ECO:0000256" key="5">
    <source>
        <dbReference type="ARBA" id="ARBA00022795"/>
    </source>
</evidence>
<dbReference type="InterPro" id="IPR051472">
    <property type="entry name" value="T3SS_Stator/FliH"/>
</dbReference>
<name>A0AAW8GGC6_9GAMM</name>
<evidence type="ECO:0000256" key="6">
    <source>
        <dbReference type="ARBA" id="ARBA00022927"/>
    </source>
</evidence>
<sequence length="214" mass="23128">MIRRITAGESAEVLWLAHGRAPASSGPALSSTLEQLRAQAEKEGYEAGILRAEEEARQALERRTAALETQFDSLRAHLEAEHQARCGELASLIQELGHQCVALRRQAEDAAVRIAYSAIVRLFGQMGDDKALAERFCAAALAEVPERPCVLRINRHMQYTGLTEAGVTIVVDPSLDAGGCEISTAFGAVDVSTHGRLEALREQLIQGVAQTEAK</sequence>
<comment type="function">
    <text evidence="1">Needed for flagellar regrowth and assembly.</text>
</comment>